<dbReference type="Gene3D" id="3.40.50.80">
    <property type="entry name" value="Nucleotide-binding domain of ferredoxin-NADP reductase (FNR) module"/>
    <property type="match status" value="1"/>
</dbReference>
<dbReference type="KEGG" id="hir:HETIRDRAFT_156155"/>
<dbReference type="RefSeq" id="XP_009549590.1">
    <property type="nucleotide sequence ID" value="XM_009551295.1"/>
</dbReference>
<dbReference type="HOGENOM" id="CLU_017006_1_0_1"/>
<dbReference type="InterPro" id="IPR039261">
    <property type="entry name" value="FNR_nucleotide-bd"/>
</dbReference>
<sequence>MSNGNALKGWHPGEKAIQEIIHLPARVSLSAVTSKLPEQHRIFHTTRLHFLPTTTLDEHGRPWASFLCSADGRPSFITAPSDSSLVVQARVWPGDPIIDNLQSKRTPKLISAIGLETATRRRNKFAGYVSNTRLRDGIFTLELTVNQALGLCPKYINIRTLRPHVDTHPHVAYNELDLDADDRLPNDVISFIHSCDTAYLATSYEAAPSDRDMYPSHVATNHRGGRPGFVRVRPSDHRTLVLPNYAGNRLMNSLGNIFVTPLAGLVFPSFTDGSVLYVTGSARTLFGSAAQALMPGSNVVTTIYATGFVFVEDALPLRQNDNSIEPSPYCPPVLYLAEETPPTVSYGDITLSLIQAQIHDATLVTYTLKSNRAVDIKPSQYVVLDLSHFLRIRSHELVEWDESERTENDDCVRTWTVSHNPTPQTPHTFSITVRTISGGLITPILYAITSRAAERHQAGDVVDMMEQSICFNLRGVGGEFTAPEPVAACDGGRRLLWVAGGIGLTPFLSLTRHVALLANRGYGVWDVALVISTREPEVMLHLLSEALHVSKGASRLDEDGKLFSQLEAKDREVQICGPLPFVQSAMKSLERAGVRSDSVKRERFTY</sequence>
<dbReference type="Proteomes" id="UP000030671">
    <property type="component" value="Unassembled WGS sequence"/>
</dbReference>
<dbReference type="OrthoDB" id="436496at2759"/>
<gene>
    <name evidence="1" type="ORF">HETIRDRAFT_156155</name>
</gene>
<keyword evidence="2" id="KW-1185">Reference proteome</keyword>
<dbReference type="EMBL" id="KI925461">
    <property type="protein sequence ID" value="ETW79353.1"/>
    <property type="molecule type" value="Genomic_DNA"/>
</dbReference>
<dbReference type="eggNOG" id="ENOG502RRJ9">
    <property type="taxonomic scope" value="Eukaryota"/>
</dbReference>
<evidence type="ECO:0000313" key="1">
    <source>
        <dbReference type="EMBL" id="ETW79353.1"/>
    </source>
</evidence>
<evidence type="ECO:0008006" key="3">
    <source>
        <dbReference type="Google" id="ProtNLM"/>
    </source>
</evidence>
<dbReference type="SUPFAM" id="SSF52343">
    <property type="entry name" value="Ferredoxin reductase-like, C-terminal NADP-linked domain"/>
    <property type="match status" value="1"/>
</dbReference>
<dbReference type="AlphaFoldDB" id="W4K0L0"/>
<dbReference type="STRING" id="747525.W4K0L0"/>
<evidence type="ECO:0000313" key="2">
    <source>
        <dbReference type="Proteomes" id="UP000030671"/>
    </source>
</evidence>
<name>W4K0L0_HETIT</name>
<dbReference type="PANTHER" id="PTHR42815:SF2">
    <property type="entry name" value="FAD-BINDING, PUTATIVE (AFU_ORTHOLOGUE AFUA_6G07600)-RELATED"/>
    <property type="match status" value="1"/>
</dbReference>
<dbReference type="InParanoid" id="W4K0L0"/>
<organism evidence="1 2">
    <name type="scientific">Heterobasidion irregulare (strain TC 32-1)</name>
    <dbReference type="NCBI Taxonomy" id="747525"/>
    <lineage>
        <taxon>Eukaryota</taxon>
        <taxon>Fungi</taxon>
        <taxon>Dikarya</taxon>
        <taxon>Basidiomycota</taxon>
        <taxon>Agaricomycotina</taxon>
        <taxon>Agaricomycetes</taxon>
        <taxon>Russulales</taxon>
        <taxon>Bondarzewiaceae</taxon>
        <taxon>Heterobasidion</taxon>
        <taxon>Heterobasidion annosum species complex</taxon>
    </lineage>
</organism>
<dbReference type="GeneID" id="20667621"/>
<accession>W4K0L0</accession>
<protein>
    <recommendedName>
        <fullName evidence="3">FAD-binding FR-type domain-containing protein</fullName>
    </recommendedName>
</protein>
<proteinExistence type="predicted"/>
<dbReference type="PANTHER" id="PTHR42815">
    <property type="entry name" value="FAD-BINDING, PUTATIVE (AFU_ORTHOLOGUE AFUA_6G07600)-RELATED"/>
    <property type="match status" value="1"/>
</dbReference>
<reference evidence="1 2" key="1">
    <citation type="journal article" date="2012" name="New Phytol.">
        <title>Insight into trade-off between wood decay and parasitism from the genome of a fungal forest pathogen.</title>
        <authorList>
            <person name="Olson A."/>
            <person name="Aerts A."/>
            <person name="Asiegbu F."/>
            <person name="Belbahri L."/>
            <person name="Bouzid O."/>
            <person name="Broberg A."/>
            <person name="Canback B."/>
            <person name="Coutinho P.M."/>
            <person name="Cullen D."/>
            <person name="Dalman K."/>
            <person name="Deflorio G."/>
            <person name="van Diepen L.T."/>
            <person name="Dunand C."/>
            <person name="Duplessis S."/>
            <person name="Durling M."/>
            <person name="Gonthier P."/>
            <person name="Grimwood J."/>
            <person name="Fossdal C.G."/>
            <person name="Hansson D."/>
            <person name="Henrissat B."/>
            <person name="Hietala A."/>
            <person name="Himmelstrand K."/>
            <person name="Hoffmeister D."/>
            <person name="Hogberg N."/>
            <person name="James T.Y."/>
            <person name="Karlsson M."/>
            <person name="Kohler A."/>
            <person name="Kues U."/>
            <person name="Lee Y.H."/>
            <person name="Lin Y.C."/>
            <person name="Lind M."/>
            <person name="Lindquist E."/>
            <person name="Lombard V."/>
            <person name="Lucas S."/>
            <person name="Lunden K."/>
            <person name="Morin E."/>
            <person name="Murat C."/>
            <person name="Park J."/>
            <person name="Raffaello T."/>
            <person name="Rouze P."/>
            <person name="Salamov A."/>
            <person name="Schmutz J."/>
            <person name="Solheim H."/>
            <person name="Stahlberg J."/>
            <person name="Velez H."/>
            <person name="de Vries R.P."/>
            <person name="Wiebenga A."/>
            <person name="Woodward S."/>
            <person name="Yakovlev I."/>
            <person name="Garbelotto M."/>
            <person name="Martin F."/>
            <person name="Grigoriev I.V."/>
            <person name="Stenlid J."/>
        </authorList>
    </citation>
    <scope>NUCLEOTIDE SEQUENCE [LARGE SCALE GENOMIC DNA]</scope>
    <source>
        <strain evidence="1 2">TC 32-1</strain>
    </source>
</reference>